<evidence type="ECO:0000313" key="1">
    <source>
        <dbReference type="EMBL" id="BBK21321.1"/>
    </source>
</evidence>
<dbReference type="SUPFAM" id="SSF48403">
    <property type="entry name" value="Ankyrin repeat"/>
    <property type="match status" value="1"/>
</dbReference>
<gene>
    <name evidence="1" type="ORF">Aargi30884_02240</name>
</gene>
<dbReference type="EMBL" id="AP019695">
    <property type="protein sequence ID" value="BBK21321.1"/>
    <property type="molecule type" value="Genomic_DNA"/>
</dbReference>
<dbReference type="Proteomes" id="UP000464754">
    <property type="component" value="Chromosome"/>
</dbReference>
<keyword evidence="2" id="KW-1185">Reference proteome</keyword>
<evidence type="ECO:0008006" key="3">
    <source>
        <dbReference type="Google" id="ProtNLM"/>
    </source>
</evidence>
<organism evidence="1 2">
    <name type="scientific">Amedibacterium intestinale</name>
    <dbReference type="NCBI Taxonomy" id="2583452"/>
    <lineage>
        <taxon>Bacteria</taxon>
        <taxon>Bacillati</taxon>
        <taxon>Bacillota</taxon>
        <taxon>Erysipelotrichia</taxon>
        <taxon>Erysipelotrichales</taxon>
        <taxon>Erysipelotrichaceae</taxon>
        <taxon>Amedibacterium</taxon>
    </lineage>
</organism>
<dbReference type="AlphaFoldDB" id="A0A6N4TFB0"/>
<dbReference type="Gene3D" id="1.25.40.20">
    <property type="entry name" value="Ankyrin repeat-containing domain"/>
    <property type="match status" value="1"/>
</dbReference>
<proteinExistence type="predicted"/>
<sequence length="118" mass="13201">MMSERKLATQLLNAVWNDDHNLLVEVLREGADPNWIFNGYPILQHAIYMRNLDTVMTLIEAGAIGLEEALGFALDRGIGEMVFPLAYLGVVPKMEEIDGKYGSYPSRYSPLKTKTVLA</sequence>
<evidence type="ECO:0000313" key="2">
    <source>
        <dbReference type="Proteomes" id="UP000464754"/>
    </source>
</evidence>
<name>A0A6N4TFB0_9FIRM</name>
<protein>
    <recommendedName>
        <fullName evidence="3">Ankyrin repeat domain-containing protein</fullName>
    </recommendedName>
</protein>
<dbReference type="InterPro" id="IPR036770">
    <property type="entry name" value="Ankyrin_rpt-contain_sf"/>
</dbReference>
<dbReference type="KEGG" id="aarg:Aargi30884_02240"/>
<accession>A0A6N4TFB0</accession>
<dbReference type="RefSeq" id="WP_115714540.1">
    <property type="nucleotide sequence ID" value="NZ_JAQDZG010000003.1"/>
</dbReference>
<reference evidence="2" key="1">
    <citation type="submission" date="2019-05" db="EMBL/GenBank/DDBJ databases">
        <title>Complete genome sequencing of Absiella argi strain JCM 30884.</title>
        <authorList>
            <person name="Sakamoto M."/>
            <person name="Murakami T."/>
            <person name="Mori H."/>
        </authorList>
    </citation>
    <scope>NUCLEOTIDE SEQUENCE [LARGE SCALE GENOMIC DNA]</scope>
    <source>
        <strain evidence="2">JCM 30884</strain>
    </source>
</reference>